<dbReference type="Proteomes" id="UP000609651">
    <property type="component" value="Unassembled WGS sequence"/>
</dbReference>
<keyword evidence="2" id="KW-1185">Reference proteome</keyword>
<accession>A0ABX1VAM6</accession>
<dbReference type="EMBL" id="WTPX01000025">
    <property type="protein sequence ID" value="NNJ25109.1"/>
    <property type="molecule type" value="Genomic_DNA"/>
</dbReference>
<proteinExistence type="predicted"/>
<evidence type="ECO:0000313" key="2">
    <source>
        <dbReference type="Proteomes" id="UP000609651"/>
    </source>
</evidence>
<sequence>MLQPVHALPLFAPTAVPANRVMRAVLTASRLAPGDRALLHGPYAGTWESILEYLGVQVEVVSSPAEARPASVRPGAAAFEAAIYVGPAEGSDRLRAVSAADLVRPGRHSLAVVHGDDLSALPPADGLCVPDRRSALLDALRPAGPGGWVLHTAPGTACWRGVRGAVGSSAGTAQAA</sequence>
<reference evidence="1 2" key="1">
    <citation type="journal article" date="2020" name="Syst. Appl. Microbiol.">
        <title>Alienimonas chondri sp. nov., a novel planctomycete isolated from the biofilm of the red alga Chondrus crispus.</title>
        <authorList>
            <person name="Vitorino I."/>
            <person name="Albuquerque L."/>
            <person name="Wiegand S."/>
            <person name="Kallscheuer N."/>
            <person name="da Costa M.S."/>
            <person name="Lobo-da-Cunha A."/>
            <person name="Jogler C."/>
            <person name="Lage O.M."/>
        </authorList>
    </citation>
    <scope>NUCLEOTIDE SEQUENCE [LARGE SCALE GENOMIC DNA]</scope>
    <source>
        <strain evidence="1 2">LzC2</strain>
    </source>
</reference>
<evidence type="ECO:0000313" key="1">
    <source>
        <dbReference type="EMBL" id="NNJ25109.1"/>
    </source>
</evidence>
<gene>
    <name evidence="1" type="ORF">LzC2_11720</name>
</gene>
<organism evidence="1 2">
    <name type="scientific">Alienimonas chondri</name>
    <dbReference type="NCBI Taxonomy" id="2681879"/>
    <lineage>
        <taxon>Bacteria</taxon>
        <taxon>Pseudomonadati</taxon>
        <taxon>Planctomycetota</taxon>
        <taxon>Planctomycetia</taxon>
        <taxon>Planctomycetales</taxon>
        <taxon>Planctomycetaceae</taxon>
        <taxon>Alienimonas</taxon>
    </lineage>
</organism>
<evidence type="ECO:0008006" key="3">
    <source>
        <dbReference type="Google" id="ProtNLM"/>
    </source>
</evidence>
<name>A0ABX1VAM6_9PLAN</name>
<comment type="caution">
    <text evidence="1">The sequence shown here is derived from an EMBL/GenBank/DDBJ whole genome shotgun (WGS) entry which is preliminary data.</text>
</comment>
<dbReference type="RefSeq" id="WP_171184753.1">
    <property type="nucleotide sequence ID" value="NZ_WTPX01000025.1"/>
</dbReference>
<protein>
    <recommendedName>
        <fullName evidence="3">Class I SAM-dependent methyltransferase</fullName>
    </recommendedName>
</protein>